<comment type="similarity">
    <text evidence="10">Belongs to the DHHC palmitoyltransferase family.</text>
</comment>
<dbReference type="InterPro" id="IPR001594">
    <property type="entry name" value="Palmitoyltrfase_DHHC"/>
</dbReference>
<evidence type="ECO:0000256" key="9">
    <source>
        <dbReference type="ARBA" id="ARBA00048048"/>
    </source>
</evidence>
<comment type="caution">
    <text evidence="13">The sequence shown here is derived from an EMBL/GenBank/DDBJ whole genome shotgun (WGS) entry which is preliminary data.</text>
</comment>
<evidence type="ECO:0000256" key="6">
    <source>
        <dbReference type="ARBA" id="ARBA00023139"/>
    </source>
</evidence>
<comment type="domain">
    <text evidence="10">The DHHC domain is required for palmitoyltransferase activity.</text>
</comment>
<name>A0A7J6Q537_PEROL</name>
<evidence type="ECO:0000256" key="2">
    <source>
        <dbReference type="ARBA" id="ARBA00022679"/>
    </source>
</evidence>
<evidence type="ECO:0000259" key="12">
    <source>
        <dbReference type="Pfam" id="PF01529"/>
    </source>
</evidence>
<evidence type="ECO:0000256" key="4">
    <source>
        <dbReference type="ARBA" id="ARBA00022989"/>
    </source>
</evidence>
<evidence type="ECO:0000256" key="11">
    <source>
        <dbReference type="SAM" id="MobiDB-lite"/>
    </source>
</evidence>
<dbReference type="GO" id="GO:0005783">
    <property type="term" value="C:endoplasmic reticulum"/>
    <property type="evidence" value="ECO:0007669"/>
    <property type="project" value="TreeGrafter"/>
</dbReference>
<dbReference type="GO" id="GO:0005794">
    <property type="term" value="C:Golgi apparatus"/>
    <property type="evidence" value="ECO:0007669"/>
    <property type="project" value="TreeGrafter"/>
</dbReference>
<dbReference type="EMBL" id="JABANM010032543">
    <property type="protein sequence ID" value="KAF4702740.1"/>
    <property type="molecule type" value="Genomic_DNA"/>
</dbReference>
<dbReference type="AlphaFoldDB" id="A0A7J6Q537"/>
<dbReference type="InterPro" id="IPR039859">
    <property type="entry name" value="PFA4/ZDH16/20/ERF2-like"/>
</dbReference>
<dbReference type="PANTHER" id="PTHR22883:SF43">
    <property type="entry name" value="PALMITOYLTRANSFERASE APP"/>
    <property type="match status" value="1"/>
</dbReference>
<evidence type="ECO:0000313" key="14">
    <source>
        <dbReference type="Proteomes" id="UP000574390"/>
    </source>
</evidence>
<feature type="compositionally biased region" description="Polar residues" evidence="11">
    <location>
        <begin position="142"/>
        <end position="163"/>
    </location>
</feature>
<keyword evidence="8 10" id="KW-0012">Acyltransferase</keyword>
<feature type="transmembrane region" description="Helical" evidence="10">
    <location>
        <begin position="309"/>
        <end position="334"/>
    </location>
</feature>
<reference evidence="13 14" key="1">
    <citation type="submission" date="2020-04" db="EMBL/GenBank/DDBJ databases">
        <title>Perkinsus olseni comparative genomics.</title>
        <authorList>
            <person name="Bogema D.R."/>
        </authorList>
    </citation>
    <scope>NUCLEOTIDE SEQUENCE [LARGE SCALE GENOMIC DNA]</scope>
    <source>
        <strain evidence="13">ATCC PRA-205</strain>
    </source>
</reference>
<evidence type="ECO:0000256" key="8">
    <source>
        <dbReference type="ARBA" id="ARBA00023315"/>
    </source>
</evidence>
<dbReference type="EC" id="2.3.1.225" evidence="10"/>
<protein>
    <recommendedName>
        <fullName evidence="10">Palmitoyltransferase</fullName>
        <ecNumber evidence="10">2.3.1.225</ecNumber>
    </recommendedName>
</protein>
<keyword evidence="3 10" id="KW-0812">Transmembrane</keyword>
<feature type="transmembrane region" description="Helical" evidence="10">
    <location>
        <begin position="87"/>
        <end position="108"/>
    </location>
</feature>
<dbReference type="PANTHER" id="PTHR22883">
    <property type="entry name" value="ZINC FINGER DHHC DOMAIN CONTAINING PROTEIN"/>
    <property type="match status" value="1"/>
</dbReference>
<evidence type="ECO:0000256" key="3">
    <source>
        <dbReference type="ARBA" id="ARBA00022692"/>
    </source>
</evidence>
<keyword evidence="2 10" id="KW-0808">Transferase</keyword>
<keyword evidence="7" id="KW-0449">Lipoprotein</keyword>
<feature type="region of interest" description="Disordered" evidence="11">
    <location>
        <begin position="132"/>
        <end position="165"/>
    </location>
</feature>
<comment type="catalytic activity">
    <reaction evidence="9 10">
        <text>L-cysteinyl-[protein] + hexadecanoyl-CoA = S-hexadecanoyl-L-cysteinyl-[protein] + CoA</text>
        <dbReference type="Rhea" id="RHEA:36683"/>
        <dbReference type="Rhea" id="RHEA-COMP:10131"/>
        <dbReference type="Rhea" id="RHEA-COMP:11032"/>
        <dbReference type="ChEBI" id="CHEBI:29950"/>
        <dbReference type="ChEBI" id="CHEBI:57287"/>
        <dbReference type="ChEBI" id="CHEBI:57379"/>
        <dbReference type="ChEBI" id="CHEBI:74151"/>
        <dbReference type="EC" id="2.3.1.225"/>
    </reaction>
</comment>
<dbReference type="GO" id="GO:0019706">
    <property type="term" value="F:protein-cysteine S-palmitoyltransferase activity"/>
    <property type="evidence" value="ECO:0007669"/>
    <property type="project" value="UniProtKB-EC"/>
</dbReference>
<feature type="compositionally biased region" description="Basic and acidic residues" evidence="11">
    <location>
        <begin position="132"/>
        <end position="141"/>
    </location>
</feature>
<proteinExistence type="inferred from homology"/>
<evidence type="ECO:0000313" key="13">
    <source>
        <dbReference type="EMBL" id="KAF4702740.1"/>
    </source>
</evidence>
<dbReference type="Proteomes" id="UP000574390">
    <property type="component" value="Unassembled WGS sequence"/>
</dbReference>
<feature type="domain" description="Palmitoyltransferase DHHC" evidence="12">
    <location>
        <begin position="226"/>
        <end position="350"/>
    </location>
</feature>
<dbReference type="GO" id="GO:0006612">
    <property type="term" value="P:protein targeting to membrane"/>
    <property type="evidence" value="ECO:0007669"/>
    <property type="project" value="TreeGrafter"/>
</dbReference>
<dbReference type="Pfam" id="PF01529">
    <property type="entry name" value="DHHC"/>
    <property type="match status" value="1"/>
</dbReference>
<evidence type="ECO:0000256" key="10">
    <source>
        <dbReference type="RuleBase" id="RU079119"/>
    </source>
</evidence>
<organism evidence="13 14">
    <name type="scientific">Perkinsus olseni</name>
    <name type="common">Perkinsus atlanticus</name>
    <dbReference type="NCBI Taxonomy" id="32597"/>
    <lineage>
        <taxon>Eukaryota</taxon>
        <taxon>Sar</taxon>
        <taxon>Alveolata</taxon>
        <taxon>Perkinsozoa</taxon>
        <taxon>Perkinsea</taxon>
        <taxon>Perkinsida</taxon>
        <taxon>Perkinsidae</taxon>
        <taxon>Perkinsus</taxon>
    </lineage>
</organism>
<keyword evidence="6" id="KW-0564">Palmitate</keyword>
<evidence type="ECO:0000256" key="7">
    <source>
        <dbReference type="ARBA" id="ARBA00023288"/>
    </source>
</evidence>
<feature type="transmembrane region" description="Helical" evidence="10">
    <location>
        <begin position="275"/>
        <end position="297"/>
    </location>
</feature>
<dbReference type="PROSITE" id="PS50216">
    <property type="entry name" value="DHHC"/>
    <property type="match status" value="1"/>
</dbReference>
<keyword evidence="5 10" id="KW-0472">Membrane</keyword>
<gene>
    <name evidence="13" type="ORF">FOZ62_010677</name>
</gene>
<sequence length="402" mass="44517">MPSTDGYVACLQDPQVTRTTVIKPAWQASQDSELLEAASGRELVGDDRQRVGEGLVSTVGVQLYKLWPGKNRFYFGGGIMLGPRDDLGFNICLWTFVLVLLNLVLLILTCTMFLMTSMTDPGIIPRREIQEPSRFDVDPHQSSRATVKPASTDTPKSGNSEQSFGKFDLTSSAKIASSTSAATRERLGLSPRSYEDLIYMRSDTGLLDFQGQIPPEELTEEQIDEGYKWCRTCRVVRPPRASHCADCNNCVLQFDHHCPFVGNCIGQRNYLYFNMFIYASLCLGGSVMVGVALWMSGQRSATTSLSDNTVTFLVTLVSIPTAVVMLLGVILGCYHTWLAYTGYTTKEYLTGRRSHDTGNRLSTLGSRGPSLLPDLTQEVRFSCGVSGLPERSSFLEEMQERL</sequence>
<evidence type="ECO:0000256" key="1">
    <source>
        <dbReference type="ARBA" id="ARBA00004127"/>
    </source>
</evidence>
<comment type="subcellular location">
    <subcellularLocation>
        <location evidence="1">Endomembrane system</location>
        <topology evidence="1">Multi-pass membrane protein</topology>
    </subcellularLocation>
</comment>
<keyword evidence="4 10" id="KW-1133">Transmembrane helix</keyword>
<evidence type="ECO:0000256" key="5">
    <source>
        <dbReference type="ARBA" id="ARBA00023136"/>
    </source>
</evidence>
<accession>A0A7J6Q537</accession>